<keyword evidence="4" id="KW-1185">Reference proteome</keyword>
<dbReference type="KEGG" id="talb:FTW19_06310"/>
<feature type="transmembrane region" description="Helical" evidence="2">
    <location>
        <begin position="12"/>
        <end position="30"/>
    </location>
</feature>
<organism evidence="3 4">
    <name type="scientific">Terriglobus albidus</name>
    <dbReference type="NCBI Taxonomy" id="1592106"/>
    <lineage>
        <taxon>Bacteria</taxon>
        <taxon>Pseudomonadati</taxon>
        <taxon>Acidobacteriota</taxon>
        <taxon>Terriglobia</taxon>
        <taxon>Terriglobales</taxon>
        <taxon>Acidobacteriaceae</taxon>
        <taxon>Terriglobus</taxon>
    </lineage>
</organism>
<keyword evidence="2" id="KW-0812">Transmembrane</keyword>
<gene>
    <name evidence="3" type="ORF">FTW19_06310</name>
</gene>
<evidence type="ECO:0000256" key="1">
    <source>
        <dbReference type="SAM" id="MobiDB-lite"/>
    </source>
</evidence>
<evidence type="ECO:0000313" key="3">
    <source>
        <dbReference type="EMBL" id="QEE27642.1"/>
    </source>
</evidence>
<evidence type="ECO:0000313" key="4">
    <source>
        <dbReference type="Proteomes" id="UP000321820"/>
    </source>
</evidence>
<protein>
    <submittedName>
        <fullName evidence="3">Uncharacterized protein</fullName>
    </submittedName>
</protein>
<proteinExistence type="predicted"/>
<reference evidence="3 4" key="1">
    <citation type="submission" date="2019-08" db="EMBL/GenBank/DDBJ databases">
        <title>Complete genome sequence of Terriglobus albidus strain ORNL.</title>
        <authorList>
            <person name="Podar M."/>
        </authorList>
    </citation>
    <scope>NUCLEOTIDE SEQUENCE [LARGE SCALE GENOMIC DNA]</scope>
    <source>
        <strain evidence="3 4">ORNL</strain>
    </source>
</reference>
<accession>A0A5B9E5X0</accession>
<dbReference type="EMBL" id="CP042806">
    <property type="protein sequence ID" value="QEE27642.1"/>
    <property type="molecule type" value="Genomic_DNA"/>
</dbReference>
<dbReference type="AlphaFoldDB" id="A0A5B9E5X0"/>
<name>A0A5B9E5X0_9BACT</name>
<keyword evidence="2" id="KW-1133">Transmembrane helix</keyword>
<sequence length="182" mass="19932">MTRFLQKEHPYGLRIAVACFIPAVVALLGFNRPLEPVAPATSQSMVQPEEAKAQVLQPDLLEGAWTVVWGTSPTDKHRSTFRIVSAGQQLSAVTAADMNDFLPLRGSRRTVPVHVDGMSVSFVGGSAGTVRGDYVGGVLRGTTDRGAQWIAVRSPREVHEHHHRSRSADHTTPFVETRDQNR</sequence>
<keyword evidence="2" id="KW-0472">Membrane</keyword>
<evidence type="ECO:0000256" key="2">
    <source>
        <dbReference type="SAM" id="Phobius"/>
    </source>
</evidence>
<dbReference type="Proteomes" id="UP000321820">
    <property type="component" value="Chromosome"/>
</dbReference>
<feature type="region of interest" description="Disordered" evidence="1">
    <location>
        <begin position="155"/>
        <end position="182"/>
    </location>
</feature>